<keyword evidence="3" id="KW-0804">Transcription</keyword>
<protein>
    <submittedName>
        <fullName evidence="5">MarR family transcriptional regulator</fullName>
    </submittedName>
</protein>
<dbReference type="SMART" id="SM00347">
    <property type="entry name" value="HTH_MARR"/>
    <property type="match status" value="1"/>
</dbReference>
<evidence type="ECO:0000313" key="6">
    <source>
        <dbReference type="Proteomes" id="UP000267798"/>
    </source>
</evidence>
<dbReference type="PANTHER" id="PTHR42756:SF1">
    <property type="entry name" value="TRANSCRIPTIONAL REPRESSOR OF EMRAB OPERON"/>
    <property type="match status" value="1"/>
</dbReference>
<dbReference type="PROSITE" id="PS50995">
    <property type="entry name" value="HTH_MARR_2"/>
    <property type="match status" value="1"/>
</dbReference>
<keyword evidence="1" id="KW-0805">Transcription regulation</keyword>
<dbReference type="Pfam" id="PF01047">
    <property type="entry name" value="MarR"/>
    <property type="match status" value="1"/>
</dbReference>
<evidence type="ECO:0000256" key="3">
    <source>
        <dbReference type="ARBA" id="ARBA00023163"/>
    </source>
</evidence>
<dbReference type="EMBL" id="QXQB01000004">
    <property type="protein sequence ID" value="RJX38122.1"/>
    <property type="molecule type" value="Genomic_DNA"/>
</dbReference>
<comment type="caution">
    <text evidence="5">The sequence shown here is derived from an EMBL/GenBank/DDBJ whole genome shotgun (WGS) entry which is preliminary data.</text>
</comment>
<reference evidence="5 6" key="1">
    <citation type="submission" date="2018-09" db="EMBL/GenBank/DDBJ databases">
        <title>Paenibacillus aracenensis nov. sp. isolated from a cave in southern Spain.</title>
        <authorList>
            <person name="Jurado V."/>
            <person name="Gutierrez-Patricio S."/>
            <person name="Gonzalez-Pimentel J.L."/>
            <person name="Miller A.Z."/>
            <person name="Laiz L."/>
            <person name="Saiz-Jimenez C."/>
        </authorList>
    </citation>
    <scope>NUCLEOTIDE SEQUENCE [LARGE SCALE GENOMIC DNA]</scope>
    <source>
        <strain evidence="5 6">JCM 19203</strain>
    </source>
</reference>
<dbReference type="InterPro" id="IPR000835">
    <property type="entry name" value="HTH_MarR-typ"/>
</dbReference>
<dbReference type="AlphaFoldDB" id="A0A3A6PAI6"/>
<proteinExistence type="predicted"/>
<dbReference type="GO" id="GO:0003700">
    <property type="term" value="F:DNA-binding transcription factor activity"/>
    <property type="evidence" value="ECO:0007669"/>
    <property type="project" value="InterPro"/>
</dbReference>
<name>A0A3A6PAI6_9BACL</name>
<feature type="domain" description="HTH marR-type" evidence="4">
    <location>
        <begin position="20"/>
        <end position="152"/>
    </location>
</feature>
<dbReference type="OrthoDB" id="5327581at2"/>
<organism evidence="5 6">
    <name type="scientific">Paenibacillus pinisoli</name>
    <dbReference type="NCBI Taxonomy" id="1276110"/>
    <lineage>
        <taxon>Bacteria</taxon>
        <taxon>Bacillati</taxon>
        <taxon>Bacillota</taxon>
        <taxon>Bacilli</taxon>
        <taxon>Bacillales</taxon>
        <taxon>Paenibacillaceae</taxon>
        <taxon>Paenibacillus</taxon>
    </lineage>
</organism>
<dbReference type="SUPFAM" id="SSF46785">
    <property type="entry name" value="Winged helix' DNA-binding domain"/>
    <property type="match status" value="1"/>
</dbReference>
<evidence type="ECO:0000313" key="5">
    <source>
        <dbReference type="EMBL" id="RJX38122.1"/>
    </source>
</evidence>
<gene>
    <name evidence="5" type="ORF">D3P09_18825</name>
</gene>
<dbReference type="GO" id="GO:0003677">
    <property type="term" value="F:DNA binding"/>
    <property type="evidence" value="ECO:0007669"/>
    <property type="project" value="UniProtKB-KW"/>
</dbReference>
<dbReference type="PANTHER" id="PTHR42756">
    <property type="entry name" value="TRANSCRIPTIONAL REGULATOR, MARR"/>
    <property type="match status" value="1"/>
</dbReference>
<dbReference type="PRINTS" id="PR00598">
    <property type="entry name" value="HTHMARR"/>
</dbReference>
<dbReference type="Proteomes" id="UP000267798">
    <property type="component" value="Unassembled WGS sequence"/>
</dbReference>
<accession>A0A3A6PAI6</accession>
<dbReference type="RefSeq" id="WP_120112941.1">
    <property type="nucleotide sequence ID" value="NZ_QXQB01000004.1"/>
</dbReference>
<dbReference type="Gene3D" id="1.10.10.10">
    <property type="entry name" value="Winged helix-like DNA-binding domain superfamily/Winged helix DNA-binding domain"/>
    <property type="match status" value="1"/>
</dbReference>
<keyword evidence="6" id="KW-1185">Reference proteome</keyword>
<evidence type="ECO:0000256" key="2">
    <source>
        <dbReference type="ARBA" id="ARBA00023125"/>
    </source>
</evidence>
<sequence>MERNKEKGKFEQQQDQELPLGSVGFMMGVTYRKLTALLQQRLKDYEITPEQWSVLYTIVRSQGLIQKEIADRTHKDKPATTRILDHLESKGLIFKEVGKQDRRSFLVYCTDKGRKVIEATIPIEAGMTDVVKAVLSENELVHLMDMLMRIQAHASEMLEQESRE</sequence>
<evidence type="ECO:0000259" key="4">
    <source>
        <dbReference type="PROSITE" id="PS50995"/>
    </source>
</evidence>
<evidence type="ECO:0000256" key="1">
    <source>
        <dbReference type="ARBA" id="ARBA00023015"/>
    </source>
</evidence>
<keyword evidence="2" id="KW-0238">DNA-binding</keyword>
<dbReference type="InterPro" id="IPR036388">
    <property type="entry name" value="WH-like_DNA-bd_sf"/>
</dbReference>
<dbReference type="InterPro" id="IPR036390">
    <property type="entry name" value="WH_DNA-bd_sf"/>
</dbReference>